<keyword evidence="2" id="KW-1133">Transmembrane helix</keyword>
<dbReference type="Proteomes" id="UP001165074">
    <property type="component" value="Unassembled WGS sequence"/>
</dbReference>
<dbReference type="SUPFAM" id="SSF103481">
    <property type="entry name" value="Multidrug resistance efflux transporter EmrE"/>
    <property type="match status" value="1"/>
</dbReference>
<reference evidence="3" key="1">
    <citation type="submission" date="2023-03" db="EMBL/GenBank/DDBJ databases">
        <title>Actinoallomurus iriomotensis NBRC 103684.</title>
        <authorList>
            <person name="Ichikawa N."/>
            <person name="Sato H."/>
            <person name="Tonouchi N."/>
        </authorList>
    </citation>
    <scope>NUCLEOTIDE SEQUENCE</scope>
    <source>
        <strain evidence="3">NBRC 103684</strain>
    </source>
</reference>
<dbReference type="EMBL" id="BSTK01000030">
    <property type="protein sequence ID" value="GLY92507.1"/>
    <property type="molecule type" value="Genomic_DNA"/>
</dbReference>
<evidence type="ECO:0000313" key="3">
    <source>
        <dbReference type="EMBL" id="GLY92507.1"/>
    </source>
</evidence>
<gene>
    <name evidence="3" type="ORF">Airi02_104350</name>
</gene>
<dbReference type="AlphaFoldDB" id="A0A9W6SGI4"/>
<evidence type="ECO:0000256" key="1">
    <source>
        <dbReference type="SAM" id="MobiDB-lite"/>
    </source>
</evidence>
<keyword evidence="4" id="KW-1185">Reference proteome</keyword>
<keyword evidence="2" id="KW-0472">Membrane</keyword>
<feature type="compositionally biased region" description="Basic residues" evidence="1">
    <location>
        <begin position="54"/>
        <end position="67"/>
    </location>
</feature>
<organism evidence="3 4">
    <name type="scientific">Actinoallomurus iriomotensis</name>
    <dbReference type="NCBI Taxonomy" id="478107"/>
    <lineage>
        <taxon>Bacteria</taxon>
        <taxon>Bacillati</taxon>
        <taxon>Actinomycetota</taxon>
        <taxon>Actinomycetes</taxon>
        <taxon>Streptosporangiales</taxon>
        <taxon>Thermomonosporaceae</taxon>
        <taxon>Actinoallomurus</taxon>
    </lineage>
</organism>
<comment type="caution">
    <text evidence="3">The sequence shown here is derived from an EMBL/GenBank/DDBJ whole genome shotgun (WGS) entry which is preliminary data.</text>
</comment>
<name>A0A9W6SGI4_9ACTN</name>
<feature type="transmembrane region" description="Helical" evidence="2">
    <location>
        <begin position="28"/>
        <end position="47"/>
    </location>
</feature>
<dbReference type="InterPro" id="IPR037185">
    <property type="entry name" value="EmrE-like"/>
</dbReference>
<evidence type="ECO:0000313" key="4">
    <source>
        <dbReference type="Proteomes" id="UP001165074"/>
    </source>
</evidence>
<dbReference type="InterPro" id="IPR013424">
    <property type="entry name" value="Ice-binding_C"/>
</dbReference>
<proteinExistence type="predicted"/>
<sequence>MAQTELESPVAAVIAWLWMGQTPEPSTLPGLLLIIVGAAVVVSSSTTQSERFIGRHRADRSRSRPRRAGTTTPSESPTGRHRAERSCVG</sequence>
<keyword evidence="2" id="KW-0812">Transmembrane</keyword>
<protein>
    <recommendedName>
        <fullName evidence="5">EamA domain-containing protein</fullName>
    </recommendedName>
</protein>
<dbReference type="NCBIfam" id="TIGR02595">
    <property type="entry name" value="PEP_CTERM"/>
    <property type="match status" value="1"/>
</dbReference>
<dbReference type="RefSeq" id="WP_285584762.1">
    <property type="nucleotide sequence ID" value="NZ_BSTK01000030.1"/>
</dbReference>
<evidence type="ECO:0000256" key="2">
    <source>
        <dbReference type="SAM" id="Phobius"/>
    </source>
</evidence>
<evidence type="ECO:0008006" key="5">
    <source>
        <dbReference type="Google" id="ProtNLM"/>
    </source>
</evidence>
<accession>A0A9W6SGI4</accession>
<feature type="region of interest" description="Disordered" evidence="1">
    <location>
        <begin position="45"/>
        <end position="89"/>
    </location>
</feature>